<dbReference type="Gene3D" id="3.50.30.30">
    <property type="match status" value="1"/>
</dbReference>
<reference evidence="2" key="1">
    <citation type="submission" date="2011-02" db="EMBL/GenBank/DDBJ databases">
        <title>Complete sequence of Spirochaeta sp. Buddy.</title>
        <authorList>
            <person name="Lucas S."/>
            <person name="Copeland A."/>
            <person name="Lapidus A."/>
            <person name="Cheng J.-F."/>
            <person name="Goodwin L."/>
            <person name="Pitluck S."/>
            <person name="Zeytun A."/>
            <person name="Detter J.C."/>
            <person name="Han C."/>
            <person name="Tapia R."/>
            <person name="Land M."/>
            <person name="Hauser L."/>
            <person name="Kyrpides N."/>
            <person name="Ivanova N."/>
            <person name="Mikhailova N."/>
            <person name="Pagani I."/>
            <person name="Ritalahti K.M."/>
            <person name="Loeffler F.E."/>
            <person name="Woyke T."/>
        </authorList>
    </citation>
    <scope>NUCLEOTIDE SEQUENCE [LARGE SCALE GENOMIC DNA]</scope>
    <source>
        <strain evidence="2">ATCC BAA-1886 / DSM 22777 / Buddy</strain>
    </source>
</reference>
<evidence type="ECO:0000313" key="1">
    <source>
        <dbReference type="EMBL" id="ADY13332.1"/>
    </source>
</evidence>
<dbReference type="OrthoDB" id="9789219at2"/>
<dbReference type="EMBL" id="CP002541">
    <property type="protein sequence ID" value="ADY13332.1"/>
    <property type="molecule type" value="Genomic_DNA"/>
</dbReference>
<organism evidence="1 2">
    <name type="scientific">Sphaerochaeta globosa (strain ATCC BAA-1886 / DSM 22777 / Buddy)</name>
    <name type="common">Spirochaeta sp. (strain Buddy)</name>
    <dbReference type="NCBI Taxonomy" id="158189"/>
    <lineage>
        <taxon>Bacteria</taxon>
        <taxon>Pseudomonadati</taxon>
        <taxon>Spirochaetota</taxon>
        <taxon>Spirochaetia</taxon>
        <taxon>Spirochaetales</taxon>
        <taxon>Sphaerochaetaceae</taxon>
        <taxon>Sphaerochaeta</taxon>
    </lineage>
</organism>
<dbReference type="STRING" id="158189.SpiBuddy_1507"/>
<name>F0RW46_SPHGB</name>
<dbReference type="KEGG" id="sbu:SpiBuddy_1507"/>
<dbReference type="SUPFAM" id="SSF53187">
    <property type="entry name" value="Zn-dependent exopeptidases"/>
    <property type="match status" value="1"/>
</dbReference>
<dbReference type="RefSeq" id="WP_013607182.1">
    <property type="nucleotide sequence ID" value="NC_015152.1"/>
</dbReference>
<sequence>MQSIENLLATVAIKRSVGSKENDQLLSLCENFASSLGYEVQSQNFPSPIWSGSLSFLRLSEESCTVLPSPFSPPCQVSAPLVFASQKATLTGLDASASILVVHGSLAKEPMRDSELLGLLSHTKAKAIICLTGMHDSTGLSPFPLITSASFSIPSCYAPSSLIESLLQAKEDRLSVPLQLFCDVKQKESRQLLITVPSCNPTLMVTAQMDCKYGTQGALHHASSVATLLSLMQQKIDSSIAFLLTNGQAYDQGIGYTTFQHFNTFPITEVVRLTGLGCKQSTLAFQDFSSTLAPLLRKRGVQEMQLGKDRFSCVLPELLVSSSNQSMLARVADTQLDTLQAVDMQILTNQAQQLGELLTAWRSR</sequence>
<accession>F0RW46</accession>
<gene>
    <name evidence="1" type="ordered locus">SpiBuddy_1507</name>
</gene>
<dbReference type="AlphaFoldDB" id="F0RW46"/>
<dbReference type="Proteomes" id="UP000008466">
    <property type="component" value="Chromosome"/>
</dbReference>
<protein>
    <submittedName>
        <fullName evidence="1">Uncharacterized protein</fullName>
    </submittedName>
</protein>
<dbReference type="Gene3D" id="3.40.630.10">
    <property type="entry name" value="Zn peptidases"/>
    <property type="match status" value="1"/>
</dbReference>
<keyword evidence="2" id="KW-1185">Reference proteome</keyword>
<proteinExistence type="predicted"/>
<evidence type="ECO:0000313" key="2">
    <source>
        <dbReference type="Proteomes" id="UP000008466"/>
    </source>
</evidence>
<dbReference type="eggNOG" id="COG2234">
    <property type="taxonomic scope" value="Bacteria"/>
</dbReference>
<dbReference type="HOGENOM" id="CLU_760543_0_0_12"/>